<dbReference type="Pfam" id="PF04307">
    <property type="entry name" value="YdjM"/>
    <property type="match status" value="1"/>
</dbReference>
<proteinExistence type="predicted"/>
<reference evidence="1" key="1">
    <citation type="submission" date="2020-12" db="EMBL/GenBank/DDBJ databases">
        <title>Marinomonas arctica sp. nov., a psychrotolerant bacterium isolated from the Arctic.</title>
        <authorList>
            <person name="Zhang Y."/>
        </authorList>
    </citation>
    <scope>NUCLEOTIDE SEQUENCE</scope>
    <source>
        <strain evidence="1">C1424</strain>
    </source>
</reference>
<comment type="caution">
    <text evidence="1">The sequence shown here is derived from an EMBL/GenBank/DDBJ whole genome shotgun (WGS) entry which is preliminary data.</text>
</comment>
<organism evidence="1 2">
    <name type="scientific">Marinomonas transparens</name>
    <dbReference type="NCBI Taxonomy" id="2795388"/>
    <lineage>
        <taxon>Bacteria</taxon>
        <taxon>Pseudomonadati</taxon>
        <taxon>Pseudomonadota</taxon>
        <taxon>Gammaproteobacteria</taxon>
        <taxon>Oceanospirillales</taxon>
        <taxon>Oceanospirillaceae</taxon>
        <taxon>Marinomonas</taxon>
    </lineage>
</organism>
<protein>
    <submittedName>
        <fullName evidence="1">Metal-dependent hydrolase</fullName>
    </submittedName>
</protein>
<evidence type="ECO:0000313" key="1">
    <source>
        <dbReference type="EMBL" id="MBJ7539921.1"/>
    </source>
</evidence>
<gene>
    <name evidence="1" type="ORF">I8J31_19800</name>
</gene>
<dbReference type="InterPro" id="IPR007404">
    <property type="entry name" value="YdjM-like"/>
</dbReference>
<dbReference type="GO" id="GO:0016787">
    <property type="term" value="F:hydrolase activity"/>
    <property type="evidence" value="ECO:0007669"/>
    <property type="project" value="UniProtKB-KW"/>
</dbReference>
<dbReference type="EMBL" id="JAEMNX010000035">
    <property type="protein sequence ID" value="MBJ7539921.1"/>
    <property type="molecule type" value="Genomic_DNA"/>
</dbReference>
<keyword evidence="2" id="KW-1185">Reference proteome</keyword>
<name>A0A934N8B8_9GAMM</name>
<accession>A0A934N8B8</accession>
<evidence type="ECO:0000313" key="2">
    <source>
        <dbReference type="Proteomes" id="UP000628710"/>
    </source>
</evidence>
<dbReference type="RefSeq" id="WP_199470315.1">
    <property type="nucleotide sequence ID" value="NZ_JAEMNX010000035.1"/>
</dbReference>
<keyword evidence="1" id="KW-0378">Hydrolase</keyword>
<sequence length="121" mass="13107">MPNANTHMLVGGAVSFTAALLDKDKHPVSHHIAMAPIVGAFIGRLPDILEPAIHPNHRQFFHGVIVLALLTVGVLKVYQWSPEEPFNKFVRGMLLVSGLAYLSHLICDASTPKGLPLIGKL</sequence>
<dbReference type="AlphaFoldDB" id="A0A934N8B8"/>
<dbReference type="Proteomes" id="UP000628710">
    <property type="component" value="Unassembled WGS sequence"/>
</dbReference>